<dbReference type="Gene3D" id="3.10.129.110">
    <property type="entry name" value="Polyketide synthase dehydratase"/>
    <property type="match status" value="1"/>
</dbReference>
<dbReference type="EC" id="2.3.1.41" evidence="2"/>
<gene>
    <name evidence="2" type="ORF">BZL29_1153</name>
</gene>
<feature type="domain" description="Polyketide synthase dehydratase" evidence="1">
    <location>
        <begin position="2"/>
        <end position="43"/>
    </location>
</feature>
<proteinExistence type="predicted"/>
<dbReference type="AlphaFoldDB" id="A0A1V3XXZ8"/>
<comment type="caution">
    <text evidence="2">The sequence shown here is derived from an EMBL/GenBank/DDBJ whole genome shotgun (WGS) entry which is preliminary data.</text>
</comment>
<dbReference type="EMBL" id="MVBN01000001">
    <property type="protein sequence ID" value="OOK83942.1"/>
    <property type="molecule type" value="Genomic_DNA"/>
</dbReference>
<organism evidence="2 3">
    <name type="scientific">Mycobacterium kansasii</name>
    <dbReference type="NCBI Taxonomy" id="1768"/>
    <lineage>
        <taxon>Bacteria</taxon>
        <taxon>Bacillati</taxon>
        <taxon>Actinomycetota</taxon>
        <taxon>Actinomycetes</taxon>
        <taxon>Mycobacteriales</taxon>
        <taxon>Mycobacteriaceae</taxon>
        <taxon>Mycobacterium</taxon>
    </lineage>
</organism>
<evidence type="ECO:0000313" key="2">
    <source>
        <dbReference type="EMBL" id="OOK83942.1"/>
    </source>
</evidence>
<evidence type="ECO:0000313" key="3">
    <source>
        <dbReference type="Proteomes" id="UP000188532"/>
    </source>
</evidence>
<dbReference type="Proteomes" id="UP000188532">
    <property type="component" value="Unassembled WGS sequence"/>
</dbReference>
<dbReference type="InterPro" id="IPR049552">
    <property type="entry name" value="PKS_DH_N"/>
</dbReference>
<keyword evidence="2" id="KW-0808">Transferase</keyword>
<name>A0A1V3XXZ8_MYCKA</name>
<dbReference type="Pfam" id="PF21089">
    <property type="entry name" value="PKS_DH_N"/>
    <property type="match status" value="1"/>
</dbReference>
<reference evidence="2 3" key="1">
    <citation type="submission" date="2017-02" db="EMBL/GenBank/DDBJ databases">
        <title>Complete genome sequences of Mycobacterium kansasii strains isolated from rhesus macaques.</title>
        <authorList>
            <person name="Panda A."/>
            <person name="Nagaraj S."/>
            <person name="Zhao X."/>
            <person name="Tettelin H."/>
            <person name="Detolla L.J."/>
        </authorList>
    </citation>
    <scope>NUCLEOTIDE SEQUENCE [LARGE SCALE GENOMIC DNA]</scope>
    <source>
        <strain evidence="2 3">11-3469</strain>
    </source>
</reference>
<sequence length="58" mass="6178">MVERPDSDGVVLTGRLSLADQPWLADHVVGGVVLFPGRVLWSWSSAPATRSAVRSSTS</sequence>
<accession>A0A1V3XXZ8</accession>
<dbReference type="GO" id="GO:0004315">
    <property type="term" value="F:3-oxoacyl-[acyl-carrier-protein] synthase activity"/>
    <property type="evidence" value="ECO:0007669"/>
    <property type="project" value="UniProtKB-EC"/>
</dbReference>
<protein>
    <submittedName>
        <fullName evidence="2">Phenolphthiocerol synthesis polyketide synthase type I Pks15/1 domain protein</fullName>
        <ecNumber evidence="2">2.3.1.41</ecNumber>
    </submittedName>
</protein>
<evidence type="ECO:0000259" key="1">
    <source>
        <dbReference type="Pfam" id="PF21089"/>
    </source>
</evidence>
<keyword evidence="2" id="KW-0012">Acyltransferase</keyword>
<dbReference type="InterPro" id="IPR042104">
    <property type="entry name" value="PKS_dehydratase_sf"/>
</dbReference>